<dbReference type="RefSeq" id="WP_026800632.1">
    <property type="nucleotide sequence ID" value="NZ_AULI01000009.1"/>
</dbReference>
<reference evidence="1 2" key="1">
    <citation type="submission" date="2013-08" db="EMBL/GenBank/DDBJ databases">
        <authorList>
            <person name="Huang J."/>
            <person name="Wang G."/>
        </authorList>
    </citation>
    <scope>NUCLEOTIDE SEQUENCE [LARGE SCALE GENOMIC DNA]</scope>
    <source>
        <strain evidence="1 2">JSM 076056</strain>
    </source>
</reference>
<dbReference type="Proteomes" id="UP000030528">
    <property type="component" value="Unassembled WGS sequence"/>
</dbReference>
<dbReference type="EMBL" id="AVPE01000009">
    <property type="protein sequence ID" value="KGX91693.1"/>
    <property type="molecule type" value="Genomic_DNA"/>
</dbReference>
<accession>A0A0A5GKD5</accession>
<gene>
    <name evidence="1" type="ORF">N781_03965</name>
</gene>
<evidence type="ECO:0000313" key="1">
    <source>
        <dbReference type="EMBL" id="KGX91693.1"/>
    </source>
</evidence>
<dbReference type="InterPro" id="IPR011051">
    <property type="entry name" value="RmlC_Cupin_sf"/>
</dbReference>
<sequence length="139" mass="15674">MHLGKRVKEVKELEQLQQLLLASIEDTHELIHGIEELQLTRGCVEPWIVEETEGFPYGRQSVVKTEEVECILIYWKPRRFSPIHDHGASLGIVHVIDGYVTNEDFVLNEDGTVKKTAIRTGTSGKTILSETPNGKPLTL</sequence>
<protein>
    <recommendedName>
        <fullName evidence="3">Cysteine dioxygenase</fullName>
    </recommendedName>
</protein>
<dbReference type="Gene3D" id="2.60.120.10">
    <property type="entry name" value="Jelly Rolls"/>
    <property type="match status" value="1"/>
</dbReference>
<evidence type="ECO:0000313" key="2">
    <source>
        <dbReference type="Proteomes" id="UP000030528"/>
    </source>
</evidence>
<keyword evidence="2" id="KW-1185">Reference proteome</keyword>
<dbReference type="OrthoDB" id="7059163at2"/>
<organism evidence="1 2">
    <name type="scientific">Pontibacillus halophilus JSM 076056 = DSM 19796</name>
    <dbReference type="NCBI Taxonomy" id="1385510"/>
    <lineage>
        <taxon>Bacteria</taxon>
        <taxon>Bacillati</taxon>
        <taxon>Bacillota</taxon>
        <taxon>Bacilli</taxon>
        <taxon>Bacillales</taxon>
        <taxon>Bacillaceae</taxon>
        <taxon>Pontibacillus</taxon>
    </lineage>
</organism>
<name>A0A0A5GKD5_9BACI</name>
<dbReference type="InterPro" id="IPR014710">
    <property type="entry name" value="RmlC-like_jellyroll"/>
</dbReference>
<evidence type="ECO:0008006" key="3">
    <source>
        <dbReference type="Google" id="ProtNLM"/>
    </source>
</evidence>
<proteinExistence type="predicted"/>
<dbReference type="SUPFAM" id="SSF51182">
    <property type="entry name" value="RmlC-like cupins"/>
    <property type="match status" value="1"/>
</dbReference>
<comment type="caution">
    <text evidence="1">The sequence shown here is derived from an EMBL/GenBank/DDBJ whole genome shotgun (WGS) entry which is preliminary data.</text>
</comment>
<dbReference type="AlphaFoldDB" id="A0A0A5GKD5"/>